<dbReference type="Proteomes" id="UP000494365">
    <property type="component" value="Unassembled WGS sequence"/>
</dbReference>
<dbReference type="EMBL" id="CADIKK010000002">
    <property type="protein sequence ID" value="CAB3778768.1"/>
    <property type="molecule type" value="Genomic_DNA"/>
</dbReference>
<proteinExistence type="predicted"/>
<evidence type="ECO:0000313" key="2">
    <source>
        <dbReference type="Proteomes" id="UP000494365"/>
    </source>
</evidence>
<organism evidence="1 2">
    <name type="scientific">Paraburkholderia ultramafica</name>
    <dbReference type="NCBI Taxonomy" id="1544867"/>
    <lineage>
        <taxon>Bacteria</taxon>
        <taxon>Pseudomonadati</taxon>
        <taxon>Pseudomonadota</taxon>
        <taxon>Betaproteobacteria</taxon>
        <taxon>Burkholderiales</taxon>
        <taxon>Burkholderiaceae</taxon>
        <taxon>Paraburkholderia</taxon>
    </lineage>
</organism>
<reference evidence="1 2" key="1">
    <citation type="submission" date="2020-04" db="EMBL/GenBank/DDBJ databases">
        <authorList>
            <person name="De Canck E."/>
        </authorList>
    </citation>
    <scope>NUCLEOTIDE SEQUENCE [LARGE SCALE GENOMIC DNA]</scope>
    <source>
        <strain evidence="1 2">LMG 28614</strain>
    </source>
</reference>
<evidence type="ECO:0000313" key="1">
    <source>
        <dbReference type="EMBL" id="CAB3778768.1"/>
    </source>
</evidence>
<dbReference type="AlphaFoldDB" id="A0A6S7AUZ2"/>
<keyword evidence="2" id="KW-1185">Reference proteome</keyword>
<protein>
    <submittedName>
        <fullName evidence="1">Uncharacterized protein</fullName>
    </submittedName>
</protein>
<sequence length="56" mass="5985">MIIASAAPRTFRGQHVNIPLQKVMRDVHTSVAPLKHAPLAVVPSAPAGFYQIPGKV</sequence>
<gene>
    <name evidence="1" type="ORF">LMG28614_00723</name>
</gene>
<name>A0A6S7AUZ2_9BURK</name>
<accession>A0A6S7AUZ2</accession>